<comment type="caution">
    <text evidence="3">The sequence shown here is derived from an EMBL/GenBank/DDBJ whole genome shotgun (WGS) entry which is preliminary data.</text>
</comment>
<sequence>MADPVPKRRRTSPRTSNQVRPETEVPNHTETAENTDTNPAQTPKSPSKRPASFASPTKASLSRSNPEIFARHSIAPSDTENNISNDHARPSNGLSQTHLAKSNGSSEEQTLGAATAAAKPKRGSLFPSVTKSLARRLSERPRRSSSAKPSNPEDDVVNPFKGNTLRRSGAGLANARIAEPDSEPELPPTPVQLGIDDPVVTTPSAGIHNSTSPSRRGRKRRQSESIISTTPSQLSQTAESHDEARPENENNDPKSTQTEPNRAPFMSPTRAKKAAAKQYAAKMAASGMQAKWTAPKTRSHRNTQDLIDPARGIVPRDAYWEKRELIEKLKREAALLQADLDFAKSENDRIRAEVLNQREARVADKGNHTQGAQVLELLKSHILPPEKPAEPTLSQQMLDAALNTMSWLPFGDSITLPTLPQPTPEPEPEPEIRSHKPIKMTADEEKPFLTLFTPLAFESKIVLLEQDSTTEPLLMKHTIDVSSATNPGAFAAQIEMTVDSQKLVITDLSVPKIDIRAQAELGVFINTVLQTPRNRSLKNNICVISWAMAEWYRVATHRARVWCTLATELKNAESIRTLVKKTRSAKRPHRNTSMSDEQEAPQPSKTDIIAYMDKTAMDIPLVLPGNGELMARIQWIIDFDWTGEAVSSASLMIGLPGKWQKADKRGTLPQISKLFNELVAGNDDVLAASRTIVSLLAGQSP</sequence>
<dbReference type="EMBL" id="APWK03000062">
    <property type="protein sequence ID" value="PHH52603.1"/>
    <property type="molecule type" value="Genomic_DNA"/>
</dbReference>
<feature type="region of interest" description="Disordered" evidence="2">
    <location>
        <begin position="1"/>
        <end position="277"/>
    </location>
</feature>
<feature type="compositionally biased region" description="Polar residues" evidence="2">
    <location>
        <begin position="92"/>
        <end position="109"/>
    </location>
</feature>
<feature type="compositionally biased region" description="Polar residues" evidence="2">
    <location>
        <begin position="76"/>
        <end position="85"/>
    </location>
</feature>
<proteinExistence type="predicted"/>
<feature type="compositionally biased region" description="Basic and acidic residues" evidence="2">
    <location>
        <begin position="21"/>
        <end position="31"/>
    </location>
</feature>
<evidence type="ECO:0000256" key="2">
    <source>
        <dbReference type="SAM" id="MobiDB-lite"/>
    </source>
</evidence>
<dbReference type="AlphaFoldDB" id="A0A2C5X3I8"/>
<feature type="compositionally biased region" description="Polar residues" evidence="2">
    <location>
        <begin position="32"/>
        <end position="45"/>
    </location>
</feature>
<feature type="compositionally biased region" description="Basic residues" evidence="2">
    <location>
        <begin position="580"/>
        <end position="590"/>
    </location>
</feature>
<feature type="coiled-coil region" evidence="1">
    <location>
        <begin position="319"/>
        <end position="360"/>
    </location>
</feature>
<dbReference type="STRING" id="1035309.A0A2C5X3I8"/>
<evidence type="ECO:0000313" key="4">
    <source>
        <dbReference type="Proteomes" id="UP000222788"/>
    </source>
</evidence>
<dbReference type="Proteomes" id="UP000222788">
    <property type="component" value="Unassembled WGS sequence"/>
</dbReference>
<keyword evidence="1" id="KW-0175">Coiled coil</keyword>
<reference evidence="3 4" key="2">
    <citation type="journal article" date="2013" name="IMA Fungus">
        <title>IMA Genome-F 1: Ceratocystis fimbriata: Draft nuclear genome sequence for the plant pathogen, Ceratocystis fimbriata.</title>
        <authorList>
            <person name="Wilken P.M."/>
            <person name="Steenkamp E.T."/>
            <person name="Wingfield M.J."/>
            <person name="de Beer Z.W."/>
            <person name="Wingfield B.D."/>
        </authorList>
    </citation>
    <scope>NUCLEOTIDE SEQUENCE [LARGE SCALE GENOMIC DNA]</scope>
    <source>
        <strain evidence="3 4">CBS 114723</strain>
    </source>
</reference>
<protein>
    <submittedName>
        <fullName evidence="3">Uncharacterized protein</fullName>
    </submittedName>
</protein>
<organism evidence="3 4">
    <name type="scientific">Ceratocystis fimbriata CBS 114723</name>
    <dbReference type="NCBI Taxonomy" id="1035309"/>
    <lineage>
        <taxon>Eukaryota</taxon>
        <taxon>Fungi</taxon>
        <taxon>Dikarya</taxon>
        <taxon>Ascomycota</taxon>
        <taxon>Pezizomycotina</taxon>
        <taxon>Sordariomycetes</taxon>
        <taxon>Hypocreomycetidae</taxon>
        <taxon>Microascales</taxon>
        <taxon>Ceratocystidaceae</taxon>
        <taxon>Ceratocystis</taxon>
    </lineage>
</organism>
<evidence type="ECO:0000256" key="1">
    <source>
        <dbReference type="SAM" id="Coils"/>
    </source>
</evidence>
<keyword evidence="4" id="KW-1185">Reference proteome</keyword>
<reference evidence="3 4" key="1">
    <citation type="journal article" date="2013" name="Fungal Biol.">
        <title>Analysis of microsatellite markers in the genome of the plant pathogen Ceratocystis fimbriata.</title>
        <authorList>
            <person name="Simpson M.C."/>
            <person name="Wilken P.M."/>
            <person name="Coetzee M.P."/>
            <person name="Wingfield M.J."/>
            <person name="Wingfield B.D."/>
        </authorList>
    </citation>
    <scope>NUCLEOTIDE SEQUENCE [LARGE SCALE GENOMIC DNA]</scope>
    <source>
        <strain evidence="3 4">CBS 114723</strain>
    </source>
</reference>
<feature type="region of interest" description="Disordered" evidence="2">
    <location>
        <begin position="580"/>
        <end position="604"/>
    </location>
</feature>
<feature type="compositionally biased region" description="Polar residues" evidence="2">
    <location>
        <begin position="54"/>
        <end position="65"/>
    </location>
</feature>
<gene>
    <name evidence="3" type="ORF">CFIMG_008413RA00001</name>
</gene>
<evidence type="ECO:0000313" key="3">
    <source>
        <dbReference type="EMBL" id="PHH52603.1"/>
    </source>
</evidence>
<feature type="compositionally biased region" description="Basic and acidic residues" evidence="2">
    <location>
        <begin position="239"/>
        <end position="252"/>
    </location>
</feature>
<name>A0A2C5X3I8_9PEZI</name>
<feature type="compositionally biased region" description="Polar residues" evidence="2">
    <location>
        <begin position="224"/>
        <end position="238"/>
    </location>
</feature>
<feature type="compositionally biased region" description="Polar residues" evidence="2">
    <location>
        <begin position="201"/>
        <end position="214"/>
    </location>
</feature>
<accession>A0A2C5X3I8</accession>
<feature type="compositionally biased region" description="Polar residues" evidence="2">
    <location>
        <begin position="591"/>
        <end position="604"/>
    </location>
</feature>
<dbReference type="OrthoDB" id="4160836at2759"/>